<evidence type="ECO:0000256" key="1">
    <source>
        <dbReference type="ARBA" id="ARBA00001933"/>
    </source>
</evidence>
<dbReference type="PANTHER" id="PTHR48077">
    <property type="entry name" value="TRYPTOPHAN SYNTHASE-RELATED"/>
    <property type="match status" value="1"/>
</dbReference>
<accession>A0A4V3BYR5</accession>
<sequence length="458" mass="50021">MAKHKKIYLDDSEMPKQWYNLAPDLPSPLNPPLGPDGNPVSPEQLAAVFPMNLIEQEMSQDRWIDIPEEIREHLVRWRPSPLIRAYELEEALGTPAKIYYKNEGVSPAGSHKPNTAIPQAWYNKQFGIKKLTTETGAGQWGSALSFACSVIGGIECKVFMVRVSFEQKPFRQMLMNTWGGTCIPSPSTETQAGRDILAKYPDTPGSLGIAISEAIEAAVADETGKTRYTLGSVLNHVMLHQTVIGLEAKKQLAKVGIDKPDVVIGCCGGGSNFAGLAFPFIYDKINGADIQVIGAEPFSCPTLTKAPFVYDNGDVAQMTPMMAMHSLGHNFVPAPIHAGGLRYHGMAPLVSAALRDNLMEAQAIHQSECFEAGLLFAKTEGIIPAPETTHAIASAIREAKKAKEEGKEKTILFNFSGHGLMDLVGYDKYLNGQLHDYEYPDAEIALNLEKLQGYPLPK</sequence>
<dbReference type="Proteomes" id="UP000294848">
    <property type="component" value="Unassembled WGS sequence"/>
</dbReference>
<evidence type="ECO:0000256" key="10">
    <source>
        <dbReference type="ARBA" id="ARBA00023239"/>
    </source>
</evidence>
<dbReference type="InterPro" id="IPR023026">
    <property type="entry name" value="Trp_synth_beta/beta-like"/>
</dbReference>
<organism evidence="14 15">
    <name type="scientific">Sunxiuqinia elliptica</name>
    <dbReference type="NCBI Taxonomy" id="655355"/>
    <lineage>
        <taxon>Bacteria</taxon>
        <taxon>Pseudomonadati</taxon>
        <taxon>Bacteroidota</taxon>
        <taxon>Bacteroidia</taxon>
        <taxon>Marinilabiliales</taxon>
        <taxon>Prolixibacteraceae</taxon>
        <taxon>Sunxiuqinia</taxon>
    </lineage>
</organism>
<dbReference type="HAMAP" id="MF_00133">
    <property type="entry name" value="Trp_synth_beta"/>
    <property type="match status" value="1"/>
</dbReference>
<dbReference type="NCBIfam" id="TIGR01415">
    <property type="entry name" value="trpB_rel"/>
    <property type="match status" value="1"/>
</dbReference>
<dbReference type="UniPathway" id="UPA00035">
    <property type="reaction ID" value="UER00044"/>
</dbReference>
<comment type="function">
    <text evidence="2 12">The beta subunit is responsible for the synthesis of L-tryptophan from indole and L-serine.</text>
</comment>
<dbReference type="GO" id="GO:0030170">
    <property type="term" value="F:pyridoxal phosphate binding"/>
    <property type="evidence" value="ECO:0007669"/>
    <property type="project" value="InterPro"/>
</dbReference>
<dbReference type="InterPro" id="IPR001926">
    <property type="entry name" value="TrpB-like_PALP"/>
</dbReference>
<reference evidence="14 15" key="1">
    <citation type="submission" date="2019-03" db="EMBL/GenBank/DDBJ databases">
        <title>Freshwater and sediment microbial communities from various areas in North America, analyzing microbe dynamics in response to fracking.</title>
        <authorList>
            <person name="Lamendella R."/>
        </authorList>
    </citation>
    <scope>NUCLEOTIDE SEQUENCE [LARGE SCALE GENOMIC DNA]</scope>
    <source>
        <strain evidence="14 15">114D</strain>
    </source>
</reference>
<evidence type="ECO:0000256" key="9">
    <source>
        <dbReference type="ARBA" id="ARBA00023141"/>
    </source>
</evidence>
<evidence type="ECO:0000256" key="7">
    <source>
        <dbReference type="ARBA" id="ARBA00022822"/>
    </source>
</evidence>
<evidence type="ECO:0000256" key="3">
    <source>
        <dbReference type="ARBA" id="ARBA00004733"/>
    </source>
</evidence>
<dbReference type="Pfam" id="PF00291">
    <property type="entry name" value="PALP"/>
    <property type="match status" value="1"/>
</dbReference>
<protein>
    <recommendedName>
        <fullName evidence="12">Tryptophan synthase beta chain</fullName>
        <ecNumber evidence="12">4.2.1.20</ecNumber>
    </recommendedName>
</protein>
<evidence type="ECO:0000256" key="12">
    <source>
        <dbReference type="HAMAP-Rule" id="MF_00133"/>
    </source>
</evidence>
<dbReference type="GO" id="GO:0005737">
    <property type="term" value="C:cytoplasm"/>
    <property type="evidence" value="ECO:0007669"/>
    <property type="project" value="TreeGrafter"/>
</dbReference>
<dbReference type="PROSITE" id="PS00168">
    <property type="entry name" value="TRP_SYNTHASE_BETA"/>
    <property type="match status" value="1"/>
</dbReference>
<dbReference type="InterPro" id="IPR006653">
    <property type="entry name" value="Trp_synth_b_CS"/>
</dbReference>
<keyword evidence="6 12" id="KW-0028">Amino-acid biosynthesis</keyword>
<evidence type="ECO:0000256" key="2">
    <source>
        <dbReference type="ARBA" id="ARBA00002786"/>
    </source>
</evidence>
<dbReference type="RefSeq" id="WP_133463950.1">
    <property type="nucleotide sequence ID" value="NZ_SNWI01000002.1"/>
</dbReference>
<keyword evidence="10 12" id="KW-0456">Lyase</keyword>
<dbReference type="PIRSF" id="PIRSF500824">
    <property type="entry name" value="TrpB_prok"/>
    <property type="match status" value="1"/>
</dbReference>
<proteinExistence type="inferred from homology"/>
<evidence type="ECO:0000256" key="4">
    <source>
        <dbReference type="ARBA" id="ARBA00009982"/>
    </source>
</evidence>
<comment type="pathway">
    <text evidence="3 12">Amino-acid biosynthesis; L-tryptophan biosynthesis; L-tryptophan from chorismate: step 5/5.</text>
</comment>
<comment type="cofactor">
    <cofactor evidence="1 12">
        <name>pyridoxal 5'-phosphate</name>
        <dbReference type="ChEBI" id="CHEBI:597326"/>
    </cofactor>
</comment>
<comment type="catalytic activity">
    <reaction evidence="11 12">
        <text>(1S,2R)-1-C-(indol-3-yl)glycerol 3-phosphate + L-serine = D-glyceraldehyde 3-phosphate + L-tryptophan + H2O</text>
        <dbReference type="Rhea" id="RHEA:10532"/>
        <dbReference type="ChEBI" id="CHEBI:15377"/>
        <dbReference type="ChEBI" id="CHEBI:33384"/>
        <dbReference type="ChEBI" id="CHEBI:57912"/>
        <dbReference type="ChEBI" id="CHEBI:58866"/>
        <dbReference type="ChEBI" id="CHEBI:59776"/>
        <dbReference type="EC" id="4.2.1.20"/>
    </reaction>
</comment>
<dbReference type="InterPro" id="IPR036052">
    <property type="entry name" value="TrpB-like_PALP_sf"/>
</dbReference>
<comment type="subunit">
    <text evidence="5 12">Tetramer of two alpha and two beta chains.</text>
</comment>
<comment type="similarity">
    <text evidence="4 12">Belongs to the TrpB family.</text>
</comment>
<evidence type="ECO:0000256" key="11">
    <source>
        <dbReference type="ARBA" id="ARBA00049047"/>
    </source>
</evidence>
<evidence type="ECO:0000256" key="6">
    <source>
        <dbReference type="ARBA" id="ARBA00022605"/>
    </source>
</evidence>
<keyword evidence="8 12" id="KW-0663">Pyridoxal phosphate</keyword>
<dbReference type="OrthoDB" id="9766131at2"/>
<evidence type="ECO:0000256" key="8">
    <source>
        <dbReference type="ARBA" id="ARBA00022898"/>
    </source>
</evidence>
<keyword evidence="9 12" id="KW-0057">Aromatic amino acid biosynthesis</keyword>
<feature type="domain" description="Tryptophan synthase beta chain-like PALP" evidence="13">
    <location>
        <begin position="78"/>
        <end position="417"/>
    </location>
</feature>
<dbReference type="AlphaFoldDB" id="A0A4V3BYR5"/>
<dbReference type="EC" id="4.2.1.20" evidence="12"/>
<gene>
    <name evidence="12" type="primary">trpB</name>
    <name evidence="14" type="ORF">DET52_1029</name>
</gene>
<dbReference type="EMBL" id="SNWI01000002">
    <property type="protein sequence ID" value="TDO03679.1"/>
    <property type="molecule type" value="Genomic_DNA"/>
</dbReference>
<dbReference type="PIRSF" id="PIRSF001413">
    <property type="entry name" value="Trp_syn_beta"/>
    <property type="match status" value="1"/>
</dbReference>
<dbReference type="GO" id="GO:0052684">
    <property type="term" value="F:L-serine hydro-lyase (adding indole, L-tryptophan-forming) activity"/>
    <property type="evidence" value="ECO:0007669"/>
    <property type="project" value="TreeGrafter"/>
</dbReference>
<dbReference type="SUPFAM" id="SSF53686">
    <property type="entry name" value="Tryptophan synthase beta subunit-like PLP-dependent enzymes"/>
    <property type="match status" value="1"/>
</dbReference>
<dbReference type="GO" id="GO:0004834">
    <property type="term" value="F:tryptophan synthase activity"/>
    <property type="evidence" value="ECO:0007669"/>
    <property type="project" value="UniProtKB-UniRule"/>
</dbReference>
<dbReference type="Gene3D" id="3.40.50.1100">
    <property type="match status" value="2"/>
</dbReference>
<evidence type="ECO:0000313" key="14">
    <source>
        <dbReference type="EMBL" id="TDO03679.1"/>
    </source>
</evidence>
<dbReference type="InterPro" id="IPR006316">
    <property type="entry name" value="Trp_synth_b-like"/>
</dbReference>
<name>A0A4V3BYR5_9BACT</name>
<dbReference type="PANTHER" id="PTHR48077:SF6">
    <property type="entry name" value="TRYPTOPHAN SYNTHASE"/>
    <property type="match status" value="1"/>
</dbReference>
<feature type="modified residue" description="N6-(pyridoxal phosphate)lysine" evidence="12">
    <location>
        <position position="112"/>
    </location>
</feature>
<dbReference type="NCBIfam" id="NF009057">
    <property type="entry name" value="PRK12391.1"/>
    <property type="match status" value="1"/>
</dbReference>
<evidence type="ECO:0000259" key="13">
    <source>
        <dbReference type="Pfam" id="PF00291"/>
    </source>
</evidence>
<keyword evidence="7 12" id="KW-0822">Tryptophan biosynthesis</keyword>
<evidence type="ECO:0000313" key="15">
    <source>
        <dbReference type="Proteomes" id="UP000294848"/>
    </source>
</evidence>
<evidence type="ECO:0000256" key="5">
    <source>
        <dbReference type="ARBA" id="ARBA00011270"/>
    </source>
</evidence>
<comment type="caution">
    <text evidence="14">The sequence shown here is derived from an EMBL/GenBank/DDBJ whole genome shotgun (WGS) entry which is preliminary data.</text>
</comment>